<keyword evidence="4" id="KW-0812">Transmembrane</keyword>
<keyword evidence="2" id="KW-1015">Disulfide bond</keyword>
<dbReference type="PROSITE" id="PS01180">
    <property type="entry name" value="CUB"/>
    <property type="match status" value="1"/>
</dbReference>
<dbReference type="Gene3D" id="2.60.120.290">
    <property type="entry name" value="Spermadhesin, CUB domain"/>
    <property type="match status" value="1"/>
</dbReference>
<dbReference type="PANTHER" id="PTHR24251">
    <property type="entry name" value="OVOCHYMASE-RELATED"/>
    <property type="match status" value="1"/>
</dbReference>
<accession>A0A9X6NJV4</accession>
<dbReference type="AlphaFoldDB" id="A0A9X6NJV4"/>
<name>A0A9X6NJV4_HYPEX</name>
<sequence length="390" mass="42271">MCRVVVQLLFLMIVLTKLGLIHGSICDQVVQVSVDESTELQVAYDSRDNGTNCRYEIISPPGFGLMIKSSIQVEEFSVCDGQVVFRVIDELNDLENGTVQTCGTASAPFKVAVPLTNLSSNSMIVTVTSELKSEGTIFNIDAHALCSTSLTLAASGPERSLTLRLPEFPTDYPRWISCTFAVEAPLGFNIQVESIINFNQLNASETCSDRLHFVEVDLNSTALDGGHDHFCNQSGSRRFISETNSVVIKFDAKSRLSWTGFEAHVTAILVDSSTTSRVASSSATTSAGTSQTQSSSTTATIMTTTSGLPITSIISTTDGSSSSSWKVVVPAVIGSFVLLALIVTIVMYFTNVATYLRKRFLPRTESMMPLHESQGHPYVEPTPVIYRVSE</sequence>
<protein>
    <recommendedName>
        <fullName evidence="6">CUB domain-containing protein</fullName>
    </recommendedName>
</protein>
<organism evidence="7 8">
    <name type="scientific">Hypsibius exemplaris</name>
    <name type="common">Freshwater tardigrade</name>
    <dbReference type="NCBI Taxonomy" id="2072580"/>
    <lineage>
        <taxon>Eukaryota</taxon>
        <taxon>Metazoa</taxon>
        <taxon>Ecdysozoa</taxon>
        <taxon>Tardigrada</taxon>
        <taxon>Eutardigrada</taxon>
        <taxon>Parachela</taxon>
        <taxon>Hypsibioidea</taxon>
        <taxon>Hypsibiidae</taxon>
        <taxon>Hypsibius</taxon>
    </lineage>
</organism>
<keyword evidence="4" id="KW-0472">Membrane</keyword>
<evidence type="ECO:0000256" key="1">
    <source>
        <dbReference type="ARBA" id="ARBA00022737"/>
    </source>
</evidence>
<feature type="domain" description="CUB" evidence="6">
    <location>
        <begin position="146"/>
        <end position="268"/>
    </location>
</feature>
<reference evidence="8" key="1">
    <citation type="submission" date="2017-01" db="EMBL/GenBank/DDBJ databases">
        <title>Comparative genomics of anhydrobiosis in the tardigrade Hypsibius dujardini.</title>
        <authorList>
            <person name="Yoshida Y."/>
            <person name="Koutsovoulos G."/>
            <person name="Laetsch D."/>
            <person name="Stevens L."/>
            <person name="Kumar S."/>
            <person name="Horikawa D."/>
            <person name="Ishino K."/>
            <person name="Komine S."/>
            <person name="Tomita M."/>
            <person name="Blaxter M."/>
            <person name="Arakawa K."/>
        </authorList>
    </citation>
    <scope>NUCLEOTIDE SEQUENCE [LARGE SCALE GENOMIC DNA]</scope>
    <source>
        <strain evidence="8">Z151</strain>
    </source>
</reference>
<evidence type="ECO:0000256" key="5">
    <source>
        <dbReference type="SAM" id="SignalP"/>
    </source>
</evidence>
<keyword evidence="4" id="KW-1133">Transmembrane helix</keyword>
<evidence type="ECO:0000259" key="6">
    <source>
        <dbReference type="PROSITE" id="PS01180"/>
    </source>
</evidence>
<evidence type="ECO:0000256" key="4">
    <source>
        <dbReference type="SAM" id="Phobius"/>
    </source>
</evidence>
<dbReference type="EMBL" id="MTYJ01000371">
    <property type="protein sequence ID" value="OWA54106.1"/>
    <property type="molecule type" value="Genomic_DNA"/>
</dbReference>
<dbReference type="PANTHER" id="PTHR24251:SF30">
    <property type="entry name" value="MEMBRANE FRIZZLED-RELATED PROTEIN"/>
    <property type="match status" value="1"/>
</dbReference>
<feature type="chain" id="PRO_5041000286" description="CUB domain-containing protein" evidence="5">
    <location>
        <begin position="24"/>
        <end position="390"/>
    </location>
</feature>
<keyword evidence="1" id="KW-0677">Repeat</keyword>
<dbReference type="InterPro" id="IPR035914">
    <property type="entry name" value="Sperma_CUB_dom_sf"/>
</dbReference>
<keyword evidence="5" id="KW-0732">Signal</keyword>
<evidence type="ECO:0000256" key="3">
    <source>
        <dbReference type="PROSITE-ProRule" id="PRU00059"/>
    </source>
</evidence>
<feature type="transmembrane region" description="Helical" evidence="4">
    <location>
        <begin position="327"/>
        <end position="349"/>
    </location>
</feature>
<dbReference type="InterPro" id="IPR000859">
    <property type="entry name" value="CUB_dom"/>
</dbReference>
<comment type="caution">
    <text evidence="3">Lacks conserved residue(s) required for the propagation of feature annotation.</text>
</comment>
<dbReference type="Proteomes" id="UP000192578">
    <property type="component" value="Unassembled WGS sequence"/>
</dbReference>
<dbReference type="CDD" id="cd00041">
    <property type="entry name" value="CUB"/>
    <property type="match status" value="1"/>
</dbReference>
<gene>
    <name evidence="7" type="ORF">BV898_18523</name>
</gene>
<proteinExistence type="predicted"/>
<evidence type="ECO:0000313" key="7">
    <source>
        <dbReference type="EMBL" id="OWA54106.1"/>
    </source>
</evidence>
<comment type="caution">
    <text evidence="7">The sequence shown here is derived from an EMBL/GenBank/DDBJ whole genome shotgun (WGS) entry which is preliminary data.</text>
</comment>
<dbReference type="SMART" id="SM00042">
    <property type="entry name" value="CUB"/>
    <property type="match status" value="1"/>
</dbReference>
<dbReference type="Pfam" id="PF00431">
    <property type="entry name" value="CUB"/>
    <property type="match status" value="1"/>
</dbReference>
<feature type="signal peptide" evidence="5">
    <location>
        <begin position="1"/>
        <end position="23"/>
    </location>
</feature>
<keyword evidence="8" id="KW-1185">Reference proteome</keyword>
<dbReference type="SUPFAM" id="SSF49854">
    <property type="entry name" value="Spermadhesin, CUB domain"/>
    <property type="match status" value="1"/>
</dbReference>
<evidence type="ECO:0000313" key="8">
    <source>
        <dbReference type="Proteomes" id="UP000192578"/>
    </source>
</evidence>
<evidence type="ECO:0000256" key="2">
    <source>
        <dbReference type="ARBA" id="ARBA00023157"/>
    </source>
</evidence>